<dbReference type="AlphaFoldDB" id="A0AAV4RDG0"/>
<comment type="caution">
    <text evidence="1">The sequence shown here is derived from an EMBL/GenBank/DDBJ whole genome shotgun (WGS) entry which is preliminary data.</text>
</comment>
<gene>
    <name evidence="1" type="ORF">CEXT_36281</name>
</gene>
<sequence length="69" mass="8001">MRAPVPEERLLATGRRPIKSKRTERLTHLEWTLVMDPLGMVREIYGQISTQSSLTQRRKLTLRHESGST</sequence>
<dbReference type="Proteomes" id="UP001054945">
    <property type="component" value="Unassembled WGS sequence"/>
</dbReference>
<accession>A0AAV4RDG0</accession>
<evidence type="ECO:0000313" key="1">
    <source>
        <dbReference type="EMBL" id="GIY18356.1"/>
    </source>
</evidence>
<proteinExistence type="predicted"/>
<dbReference type="EMBL" id="BPLR01007614">
    <property type="protein sequence ID" value="GIY18356.1"/>
    <property type="molecule type" value="Genomic_DNA"/>
</dbReference>
<evidence type="ECO:0000313" key="2">
    <source>
        <dbReference type="Proteomes" id="UP001054945"/>
    </source>
</evidence>
<organism evidence="1 2">
    <name type="scientific">Caerostris extrusa</name>
    <name type="common">Bark spider</name>
    <name type="synonym">Caerostris bankana</name>
    <dbReference type="NCBI Taxonomy" id="172846"/>
    <lineage>
        <taxon>Eukaryota</taxon>
        <taxon>Metazoa</taxon>
        <taxon>Ecdysozoa</taxon>
        <taxon>Arthropoda</taxon>
        <taxon>Chelicerata</taxon>
        <taxon>Arachnida</taxon>
        <taxon>Araneae</taxon>
        <taxon>Araneomorphae</taxon>
        <taxon>Entelegynae</taxon>
        <taxon>Araneoidea</taxon>
        <taxon>Araneidae</taxon>
        <taxon>Caerostris</taxon>
    </lineage>
</organism>
<keyword evidence="2" id="KW-1185">Reference proteome</keyword>
<name>A0AAV4RDG0_CAEEX</name>
<protein>
    <submittedName>
        <fullName evidence="1">Uncharacterized protein</fullName>
    </submittedName>
</protein>
<reference evidence="1 2" key="1">
    <citation type="submission" date="2021-06" db="EMBL/GenBank/DDBJ databases">
        <title>Caerostris extrusa draft genome.</title>
        <authorList>
            <person name="Kono N."/>
            <person name="Arakawa K."/>
        </authorList>
    </citation>
    <scope>NUCLEOTIDE SEQUENCE [LARGE SCALE GENOMIC DNA]</scope>
</reference>